<feature type="domain" description="ABC transporter" evidence="3">
    <location>
        <begin position="2"/>
        <end position="209"/>
    </location>
</feature>
<evidence type="ECO:0000256" key="2">
    <source>
        <dbReference type="ARBA" id="ARBA00022840"/>
    </source>
</evidence>
<dbReference type="GO" id="GO:0005524">
    <property type="term" value="F:ATP binding"/>
    <property type="evidence" value="ECO:0007669"/>
    <property type="project" value="UniProtKB-KW"/>
</dbReference>
<dbReference type="Pfam" id="PF00005">
    <property type="entry name" value="ABC_tran"/>
    <property type="match status" value="1"/>
</dbReference>
<gene>
    <name evidence="4" type="ORF">GGR32_001661</name>
</gene>
<proteinExistence type="predicted"/>
<sequence>MIHTTNLTFQYDKAGEIFNFPDMHINNNESVIILGESGIGKTTLLQILALLLTPKKGSIIIDDIELLSFSEKQKDKYRKDNIGIVFQKPLFFKSLTLLENIQAKLLFSKTPYNALEIDKILTDLNILPYKHKKVTALSEGQKQRAGIALAIINKPSIILADEPTSNLDDVNAKRVISLLKGAAAINNSHLILVTHDKRIIPEFENIVAL</sequence>
<dbReference type="AlphaFoldDB" id="A0A840ES55"/>
<organism evidence="4 5">
    <name type="scientific">Mesonia hippocampi</name>
    <dbReference type="NCBI Taxonomy" id="1628250"/>
    <lineage>
        <taxon>Bacteria</taxon>
        <taxon>Pseudomonadati</taxon>
        <taxon>Bacteroidota</taxon>
        <taxon>Flavobacteriia</taxon>
        <taxon>Flavobacteriales</taxon>
        <taxon>Flavobacteriaceae</taxon>
        <taxon>Mesonia</taxon>
    </lineage>
</organism>
<dbReference type="EMBL" id="JACIFO010000006">
    <property type="protein sequence ID" value="MBB4119363.1"/>
    <property type="molecule type" value="Genomic_DNA"/>
</dbReference>
<accession>A0A840ES55</accession>
<dbReference type="InterPro" id="IPR015854">
    <property type="entry name" value="ABC_transpr_LolD-like"/>
</dbReference>
<dbReference type="PROSITE" id="PS50893">
    <property type="entry name" value="ABC_TRANSPORTER_2"/>
    <property type="match status" value="1"/>
</dbReference>
<dbReference type="RefSeq" id="WP_183477717.1">
    <property type="nucleotide sequence ID" value="NZ_JACIFO010000006.1"/>
</dbReference>
<dbReference type="Gene3D" id="3.40.50.300">
    <property type="entry name" value="P-loop containing nucleotide triphosphate hydrolases"/>
    <property type="match status" value="1"/>
</dbReference>
<dbReference type="SUPFAM" id="SSF52540">
    <property type="entry name" value="P-loop containing nucleoside triphosphate hydrolases"/>
    <property type="match status" value="1"/>
</dbReference>
<dbReference type="InterPro" id="IPR003593">
    <property type="entry name" value="AAA+_ATPase"/>
</dbReference>
<evidence type="ECO:0000259" key="3">
    <source>
        <dbReference type="PROSITE" id="PS50893"/>
    </source>
</evidence>
<dbReference type="Proteomes" id="UP000553034">
    <property type="component" value="Unassembled WGS sequence"/>
</dbReference>
<evidence type="ECO:0000256" key="1">
    <source>
        <dbReference type="ARBA" id="ARBA00022741"/>
    </source>
</evidence>
<dbReference type="InterPro" id="IPR027417">
    <property type="entry name" value="P-loop_NTPase"/>
</dbReference>
<evidence type="ECO:0000313" key="4">
    <source>
        <dbReference type="EMBL" id="MBB4119363.1"/>
    </source>
</evidence>
<dbReference type="SMART" id="SM00382">
    <property type="entry name" value="AAA"/>
    <property type="match status" value="1"/>
</dbReference>
<keyword evidence="2 4" id="KW-0067">ATP-binding</keyword>
<comment type="caution">
    <text evidence="4">The sequence shown here is derived from an EMBL/GenBank/DDBJ whole genome shotgun (WGS) entry which is preliminary data.</text>
</comment>
<dbReference type="GO" id="GO:0022857">
    <property type="term" value="F:transmembrane transporter activity"/>
    <property type="evidence" value="ECO:0007669"/>
    <property type="project" value="TreeGrafter"/>
</dbReference>
<reference evidence="4 5" key="1">
    <citation type="submission" date="2020-08" db="EMBL/GenBank/DDBJ databases">
        <title>Genomic Encyclopedia of Type Strains, Phase IV (KMG-IV): sequencing the most valuable type-strain genomes for metagenomic binning, comparative biology and taxonomic classification.</title>
        <authorList>
            <person name="Goeker M."/>
        </authorList>
    </citation>
    <scope>NUCLEOTIDE SEQUENCE [LARGE SCALE GENOMIC DNA]</scope>
    <source>
        <strain evidence="4 5">DSM 29568</strain>
    </source>
</reference>
<evidence type="ECO:0000313" key="5">
    <source>
        <dbReference type="Proteomes" id="UP000553034"/>
    </source>
</evidence>
<dbReference type="GO" id="GO:0016887">
    <property type="term" value="F:ATP hydrolysis activity"/>
    <property type="evidence" value="ECO:0007669"/>
    <property type="project" value="InterPro"/>
</dbReference>
<dbReference type="InterPro" id="IPR003439">
    <property type="entry name" value="ABC_transporter-like_ATP-bd"/>
</dbReference>
<protein>
    <submittedName>
        <fullName evidence="4">Putative ABC transport system ATP-binding protein</fullName>
    </submittedName>
</protein>
<name>A0A840ES55_9FLAO</name>
<dbReference type="PANTHER" id="PTHR24220">
    <property type="entry name" value="IMPORT ATP-BINDING PROTEIN"/>
    <property type="match status" value="1"/>
</dbReference>
<keyword evidence="1" id="KW-0547">Nucleotide-binding</keyword>
<dbReference type="GO" id="GO:0005886">
    <property type="term" value="C:plasma membrane"/>
    <property type="evidence" value="ECO:0007669"/>
    <property type="project" value="TreeGrafter"/>
</dbReference>
<keyword evidence="5" id="KW-1185">Reference proteome</keyword>